<gene>
    <name evidence="4" type="ORF">DARMORV10_C03P90990.1</name>
</gene>
<evidence type="ECO:0000313" key="4">
    <source>
        <dbReference type="EMBL" id="CAF1712496.1"/>
    </source>
</evidence>
<dbReference type="CDD" id="cd05233">
    <property type="entry name" value="SDR_c"/>
    <property type="match status" value="1"/>
</dbReference>
<dbReference type="SUPFAM" id="SSF51735">
    <property type="entry name" value="NAD(P)-binding Rossmann-fold domains"/>
    <property type="match status" value="1"/>
</dbReference>
<dbReference type="GO" id="GO:0009507">
    <property type="term" value="C:chloroplast"/>
    <property type="evidence" value="ECO:0007669"/>
    <property type="project" value="UniProtKB-SubCell"/>
</dbReference>
<dbReference type="InterPro" id="IPR002347">
    <property type="entry name" value="SDR_fam"/>
</dbReference>
<accession>A0A816IQT5</accession>
<dbReference type="Proteomes" id="UP001295469">
    <property type="component" value="Chromosome C03"/>
</dbReference>
<reference evidence="4" key="1">
    <citation type="submission" date="2021-01" db="EMBL/GenBank/DDBJ databases">
        <authorList>
            <consortium name="Genoscope - CEA"/>
            <person name="William W."/>
        </authorList>
    </citation>
    <scope>NUCLEOTIDE SEQUENCE</scope>
</reference>
<dbReference type="PANTHER" id="PTHR44375">
    <property type="entry name" value="BETA-KETOACYL-ACP REDUCTASE-LIKE PROTEIN-RELATED"/>
    <property type="match status" value="1"/>
</dbReference>
<dbReference type="InterPro" id="IPR036291">
    <property type="entry name" value="NAD(P)-bd_dom_sf"/>
</dbReference>
<dbReference type="PANTHER" id="PTHR44375:SF6">
    <property type="entry name" value="F28J7.36 PROTEIN"/>
    <property type="match status" value="1"/>
</dbReference>
<comment type="subcellular location">
    <subcellularLocation>
        <location evidence="1">Plastid</location>
        <location evidence="1">Chloroplast</location>
    </subcellularLocation>
</comment>
<protein>
    <submittedName>
        <fullName evidence="4">(rape) hypothetical protein</fullName>
    </submittedName>
</protein>
<dbReference type="AlphaFoldDB" id="A0A816IQT5"/>
<keyword evidence="2" id="KW-0150">Chloroplast</keyword>
<evidence type="ECO:0000256" key="1">
    <source>
        <dbReference type="ARBA" id="ARBA00004229"/>
    </source>
</evidence>
<dbReference type="Gene3D" id="3.40.50.720">
    <property type="entry name" value="NAD(P)-binding Rossmann-like Domain"/>
    <property type="match status" value="1"/>
</dbReference>
<keyword evidence="3" id="KW-0934">Plastid</keyword>
<name>A0A816IQT5_BRANA</name>
<evidence type="ECO:0000256" key="3">
    <source>
        <dbReference type="ARBA" id="ARBA00022640"/>
    </source>
</evidence>
<sequence length="366" mass="40508">NKASPYPVPPSIRRSNTLNLMAKKVLMTANGDEVSRNIAIELAKHGCRLVLMGNEASLRSTVDYIRVSVDGAFPVELIGADMEADSEEAFYVAVQKAWTRLGSLDAFVNCCTYQGKMQDILRVSEDEFKKITKINLTATWFILKAVASMMKENGTGGSIVFLATIASGERGLYPGADAYATAAAAIHQLVRASAMSLGKHKIRVNMISRGLHLGDEYPVSVGIDRAQKLVKDAAPLGQWLNPETDIYSTVIYLISDGSRFMTGEGKNVPRRVLLRFRELQTINNGDIQRTSKIRDTKILIELRTEYVIDLQRVIDLPPILCSVMLHKLLQHDGSSSSSPIRSPKLSLIFFSFSDDRNKLLNVLFNV</sequence>
<proteinExistence type="predicted"/>
<dbReference type="EMBL" id="HG994367">
    <property type="protein sequence ID" value="CAF1712496.1"/>
    <property type="molecule type" value="Genomic_DNA"/>
</dbReference>
<evidence type="ECO:0000256" key="2">
    <source>
        <dbReference type="ARBA" id="ARBA00022528"/>
    </source>
</evidence>
<organism evidence="4">
    <name type="scientific">Brassica napus</name>
    <name type="common">Rape</name>
    <dbReference type="NCBI Taxonomy" id="3708"/>
    <lineage>
        <taxon>Eukaryota</taxon>
        <taxon>Viridiplantae</taxon>
        <taxon>Streptophyta</taxon>
        <taxon>Embryophyta</taxon>
        <taxon>Tracheophyta</taxon>
        <taxon>Spermatophyta</taxon>
        <taxon>Magnoliopsida</taxon>
        <taxon>eudicotyledons</taxon>
        <taxon>Gunneridae</taxon>
        <taxon>Pentapetalae</taxon>
        <taxon>rosids</taxon>
        <taxon>malvids</taxon>
        <taxon>Brassicales</taxon>
        <taxon>Brassicaceae</taxon>
        <taxon>Brassiceae</taxon>
        <taxon>Brassica</taxon>
    </lineage>
</organism>
<dbReference type="Pfam" id="PF13561">
    <property type="entry name" value="adh_short_C2"/>
    <property type="match status" value="1"/>
</dbReference>
<feature type="non-terminal residue" evidence="4">
    <location>
        <position position="366"/>
    </location>
</feature>